<keyword evidence="3" id="KW-1185">Reference proteome</keyword>
<dbReference type="SUPFAM" id="SSF56436">
    <property type="entry name" value="C-type lectin-like"/>
    <property type="match status" value="1"/>
</dbReference>
<comment type="caution">
    <text evidence="2">The sequence shown here is derived from an EMBL/GenBank/DDBJ whole genome shotgun (WGS) entry which is preliminary data.</text>
</comment>
<feature type="domain" description="C-type lectin" evidence="1">
    <location>
        <begin position="235"/>
        <end position="356"/>
    </location>
</feature>
<organism evidence="2 3">
    <name type="scientific">Mytilus edulis</name>
    <name type="common">Blue mussel</name>
    <dbReference type="NCBI Taxonomy" id="6550"/>
    <lineage>
        <taxon>Eukaryota</taxon>
        <taxon>Metazoa</taxon>
        <taxon>Spiralia</taxon>
        <taxon>Lophotrochozoa</taxon>
        <taxon>Mollusca</taxon>
        <taxon>Bivalvia</taxon>
        <taxon>Autobranchia</taxon>
        <taxon>Pteriomorphia</taxon>
        <taxon>Mytilida</taxon>
        <taxon>Mytiloidea</taxon>
        <taxon>Mytilidae</taxon>
        <taxon>Mytilinae</taxon>
        <taxon>Mytilus</taxon>
    </lineage>
</organism>
<dbReference type="InterPro" id="IPR016186">
    <property type="entry name" value="C-type_lectin-like/link_sf"/>
</dbReference>
<dbReference type="Gene3D" id="3.10.100.10">
    <property type="entry name" value="Mannose-Binding Protein A, subunit A"/>
    <property type="match status" value="1"/>
</dbReference>
<dbReference type="EMBL" id="CAJPWZ010002131">
    <property type="protein sequence ID" value="CAG2231192.1"/>
    <property type="molecule type" value="Genomic_DNA"/>
</dbReference>
<accession>A0A8S3THN8</accession>
<dbReference type="SMART" id="SM00034">
    <property type="entry name" value="CLECT"/>
    <property type="match status" value="1"/>
</dbReference>
<dbReference type="PROSITE" id="PS50041">
    <property type="entry name" value="C_TYPE_LECTIN_2"/>
    <property type="match status" value="1"/>
</dbReference>
<dbReference type="Pfam" id="PF00059">
    <property type="entry name" value="Lectin_C"/>
    <property type="match status" value="1"/>
</dbReference>
<sequence length="433" mass="48144">MWAEVDEFRTTFDLGQLVGGVSIDNVHFMDNGMNAAGVTDLYDREMLKSCHEYMVAGLTGVKNESIDPDILDSFQNQTVQECNLDLGYNGFYFSMDVNDTVTNSIGLNTTINYLDVDKTINLPVIHYDGLYLNQTGFNITDVTKLNCSAIVLNGTDSWTVEFSIMKKQLLHLTLTWNPHLTLIVALNGHSTADFGRYPEQISITEASSIPGVGRPITIGYSVQNMNVLKAEYIKVSDKCYYLSTGTAIYTSASTACNGMGATLAQLPNLATRTALQDFMFSVFQTQQSAWVALSQLPRAVAAFPIRQPNGKVPDFADVSLIQFPGTLAMPRCARLFSQTGTFEDALCSTNIYYICEQQPMYVKETPFYIKGQILVHRGVTNESMLFNQSYIEMVHADDCMSNFDYCHNGLTIKFWLMTIGNISLSSNKLCIPT</sequence>
<evidence type="ECO:0000313" key="3">
    <source>
        <dbReference type="Proteomes" id="UP000683360"/>
    </source>
</evidence>
<gene>
    <name evidence="2" type="ORF">MEDL_43960</name>
</gene>
<evidence type="ECO:0000259" key="1">
    <source>
        <dbReference type="PROSITE" id="PS50041"/>
    </source>
</evidence>
<dbReference type="AlphaFoldDB" id="A0A8S3THN8"/>
<protein>
    <recommendedName>
        <fullName evidence="1">C-type lectin domain-containing protein</fullName>
    </recommendedName>
</protein>
<evidence type="ECO:0000313" key="2">
    <source>
        <dbReference type="EMBL" id="CAG2231192.1"/>
    </source>
</evidence>
<name>A0A8S3THN8_MYTED</name>
<dbReference type="OrthoDB" id="7357196at2759"/>
<dbReference type="InterPro" id="IPR016187">
    <property type="entry name" value="CTDL_fold"/>
</dbReference>
<reference evidence="2" key="1">
    <citation type="submission" date="2021-03" db="EMBL/GenBank/DDBJ databases">
        <authorList>
            <person name="Bekaert M."/>
        </authorList>
    </citation>
    <scope>NUCLEOTIDE SEQUENCE</scope>
</reference>
<dbReference type="CDD" id="cd00037">
    <property type="entry name" value="CLECT"/>
    <property type="match status" value="1"/>
</dbReference>
<dbReference type="InterPro" id="IPR001304">
    <property type="entry name" value="C-type_lectin-like"/>
</dbReference>
<proteinExistence type="predicted"/>
<dbReference type="Proteomes" id="UP000683360">
    <property type="component" value="Unassembled WGS sequence"/>
</dbReference>